<sequence length="237" mass="25364">MTPPTLVLWDIDRTLVYVGEVSREIYARAFQEVTGQPLRTFADMTGRTDKAILTDTLAINGVALPEERFELFYAALARAAEASRERMRERGHRLPGGKEAIEALARAGAVQTVVTGNIRPTAIVKLDAFDLLEHLDVEVGGYGSDDRVRAALVRRARERAEARYGRVFERVVAIGDTPHDVQAARDAGVGVVAVATGRSGQDELVAAGAAVVLPDLTDTEAVLEAIAASATTSEAAP</sequence>
<dbReference type="Gene3D" id="1.10.150.240">
    <property type="entry name" value="Putative phosphatase, domain 2"/>
    <property type="match status" value="1"/>
</dbReference>
<dbReference type="EMBL" id="QTUC01000001">
    <property type="protein sequence ID" value="REF37627.1"/>
    <property type="molecule type" value="Genomic_DNA"/>
</dbReference>
<comment type="caution">
    <text evidence="1">The sequence shown here is derived from an EMBL/GenBank/DDBJ whole genome shotgun (WGS) entry which is preliminary data.</text>
</comment>
<dbReference type="SFLD" id="SFLDG01129">
    <property type="entry name" value="C1.5:_HAD__Beta-PGM__Phosphata"/>
    <property type="match status" value="1"/>
</dbReference>
<keyword evidence="2" id="KW-1185">Reference proteome</keyword>
<dbReference type="InterPro" id="IPR023214">
    <property type="entry name" value="HAD_sf"/>
</dbReference>
<dbReference type="PANTHER" id="PTHR43434">
    <property type="entry name" value="PHOSPHOGLYCOLATE PHOSPHATASE"/>
    <property type="match status" value="1"/>
</dbReference>
<evidence type="ECO:0000313" key="2">
    <source>
        <dbReference type="Proteomes" id="UP000256485"/>
    </source>
</evidence>
<dbReference type="Pfam" id="PF12710">
    <property type="entry name" value="HAD"/>
    <property type="match status" value="1"/>
</dbReference>
<evidence type="ECO:0000313" key="1">
    <source>
        <dbReference type="EMBL" id="REF37627.1"/>
    </source>
</evidence>
<dbReference type="GO" id="GO:0008967">
    <property type="term" value="F:phosphoglycolate phosphatase activity"/>
    <property type="evidence" value="ECO:0007669"/>
    <property type="project" value="TreeGrafter"/>
</dbReference>
<dbReference type="Proteomes" id="UP000256485">
    <property type="component" value="Unassembled WGS sequence"/>
</dbReference>
<dbReference type="GO" id="GO:0006281">
    <property type="term" value="P:DNA repair"/>
    <property type="evidence" value="ECO:0007669"/>
    <property type="project" value="TreeGrafter"/>
</dbReference>
<name>A0A3D9V7Y2_THECX</name>
<keyword evidence="1" id="KW-0378">Hydrolase</keyword>
<proteinExistence type="predicted"/>
<organism evidence="1 2">
    <name type="scientific">Thermasporomyces composti</name>
    <dbReference type="NCBI Taxonomy" id="696763"/>
    <lineage>
        <taxon>Bacteria</taxon>
        <taxon>Bacillati</taxon>
        <taxon>Actinomycetota</taxon>
        <taxon>Actinomycetes</taxon>
        <taxon>Propionibacteriales</taxon>
        <taxon>Nocardioidaceae</taxon>
        <taxon>Thermasporomyces</taxon>
    </lineage>
</organism>
<gene>
    <name evidence="1" type="ORF">DFJ64_3073</name>
</gene>
<dbReference type="InterPro" id="IPR023198">
    <property type="entry name" value="PGP-like_dom2"/>
</dbReference>
<dbReference type="Gene3D" id="3.40.50.1000">
    <property type="entry name" value="HAD superfamily/HAD-like"/>
    <property type="match status" value="1"/>
</dbReference>
<dbReference type="AlphaFoldDB" id="A0A3D9V7Y2"/>
<dbReference type="PANTHER" id="PTHR43434:SF1">
    <property type="entry name" value="PHOSPHOGLYCOLATE PHOSPHATASE"/>
    <property type="match status" value="1"/>
</dbReference>
<accession>A0A3D9V7Y2</accession>
<dbReference type="InterPro" id="IPR036412">
    <property type="entry name" value="HAD-like_sf"/>
</dbReference>
<dbReference type="SUPFAM" id="SSF56784">
    <property type="entry name" value="HAD-like"/>
    <property type="match status" value="1"/>
</dbReference>
<reference evidence="1 2" key="1">
    <citation type="submission" date="2018-08" db="EMBL/GenBank/DDBJ databases">
        <title>Sequencing the genomes of 1000 actinobacteria strains.</title>
        <authorList>
            <person name="Klenk H.-P."/>
        </authorList>
    </citation>
    <scope>NUCLEOTIDE SEQUENCE [LARGE SCALE GENOMIC DNA]</scope>
    <source>
        <strain evidence="1 2">DSM 22891</strain>
    </source>
</reference>
<dbReference type="InterPro" id="IPR050155">
    <property type="entry name" value="HAD-like_hydrolase_sf"/>
</dbReference>
<dbReference type="SFLD" id="SFLDS00003">
    <property type="entry name" value="Haloacid_Dehalogenase"/>
    <property type="match status" value="1"/>
</dbReference>
<dbReference type="RefSeq" id="WP_115851055.1">
    <property type="nucleotide sequence ID" value="NZ_QTUC01000001.1"/>
</dbReference>
<dbReference type="OrthoDB" id="9781769at2"/>
<protein>
    <submittedName>
        <fullName evidence="1">Phosphoglycolate phosphatase-like HAD superfamily hydrolase</fullName>
    </submittedName>
</protein>